<dbReference type="InterPro" id="IPR050639">
    <property type="entry name" value="SSR_resolvase"/>
</dbReference>
<dbReference type="EMBL" id="JAYFSI010000015">
    <property type="protein sequence ID" value="MEA5366442.1"/>
    <property type="molecule type" value="Genomic_DNA"/>
</dbReference>
<feature type="domain" description="Recombinase" evidence="4">
    <location>
        <begin position="58"/>
        <end position="176"/>
    </location>
</feature>
<dbReference type="PANTHER" id="PTHR30461:SF2">
    <property type="entry name" value="SERINE RECOMBINASE PINE-RELATED"/>
    <property type="match status" value="1"/>
</dbReference>
<feature type="region of interest" description="Disordered" evidence="3">
    <location>
        <begin position="412"/>
        <end position="438"/>
    </location>
</feature>
<feature type="region of interest" description="Disordered" evidence="3">
    <location>
        <begin position="267"/>
        <end position="290"/>
    </location>
</feature>
<dbReference type="Pfam" id="PF07508">
    <property type="entry name" value="Recombinase"/>
    <property type="match status" value="1"/>
</dbReference>
<evidence type="ECO:0000259" key="4">
    <source>
        <dbReference type="PROSITE" id="PS51737"/>
    </source>
</evidence>
<dbReference type="PROSITE" id="PS51737">
    <property type="entry name" value="RECOMBINASE_DNA_BIND"/>
    <property type="match status" value="1"/>
</dbReference>
<sequence length="473" mass="52124">MASSSSRAPRTSTTPPSGRLLYGLMAEIAQFYSGNLALEVMKGLVRKAEEGGTPFRAPTGYLNVRQPINGVLAATVVLDPERADLVRWCLEQYATGEWTVADLTFAARAKGLSSRPSPKRPSQPISVNGMHHLLRSPYYMGVVAYQGIHYEGKHQPLIEPETWLAIQDTLASHNHTGEKDRKHTHYLRGTIYCSECGGRLVYSQSRGRGGLYEYYCCVKKKTKETNCTRPAVRVERIEEAIEAFYLRFRLNPALSAHIQQAIRGELAQQEREASDHLKRAHRQQEQAQDERQKLLRAHYAGAVPEDLLATEMQRLTRQLAEADREIRSAQSTTADIEQTLHEALAAADQCPAAYSSAPDKIRRQINQGSFEKLHIGEDGSVVGRVLTEPFAALLDSPRGADVVGIRDQAAEMGGDTADRRRPGECSPTTFDDVREGLGGENGVIPSGPEITGWGWNKHGLVGAAGFEPATARV</sequence>
<dbReference type="InterPro" id="IPR011109">
    <property type="entry name" value="DNA_bind_recombinase_dom"/>
</dbReference>
<name>A0ABU5RJH6_9PSEU</name>
<keyword evidence="6" id="KW-1185">Reference proteome</keyword>
<feature type="compositionally biased region" description="Basic and acidic residues" evidence="3">
    <location>
        <begin position="268"/>
        <end position="290"/>
    </location>
</feature>
<dbReference type="InterPro" id="IPR025827">
    <property type="entry name" value="Zn_ribbon_recom_dom"/>
</dbReference>
<protein>
    <submittedName>
        <fullName evidence="5">Recombinase zinc beta ribbon domain-containing protein</fullName>
    </submittedName>
</protein>
<dbReference type="Proteomes" id="UP001304298">
    <property type="component" value="Unassembled WGS sequence"/>
</dbReference>
<evidence type="ECO:0000256" key="2">
    <source>
        <dbReference type="ARBA" id="ARBA00023172"/>
    </source>
</evidence>
<dbReference type="InterPro" id="IPR038109">
    <property type="entry name" value="DNA_bind_recomb_sf"/>
</dbReference>
<evidence type="ECO:0000313" key="5">
    <source>
        <dbReference type="EMBL" id="MEA5366442.1"/>
    </source>
</evidence>
<gene>
    <name evidence="5" type="ORF">VA596_43410</name>
</gene>
<keyword evidence="2" id="KW-0233">DNA recombination</keyword>
<accession>A0ABU5RJH6</accession>
<dbReference type="Gene3D" id="3.90.1750.20">
    <property type="entry name" value="Putative Large Serine Recombinase, Chain B, Domain 2"/>
    <property type="match status" value="1"/>
</dbReference>
<reference evidence="5 6" key="1">
    <citation type="submission" date="2023-12" db="EMBL/GenBank/DDBJ databases">
        <title>Amycolatopsis sp. V23-08.</title>
        <authorList>
            <person name="Somphong A."/>
        </authorList>
    </citation>
    <scope>NUCLEOTIDE SEQUENCE [LARGE SCALE GENOMIC DNA]</scope>
    <source>
        <strain evidence="5 6">V23-08</strain>
    </source>
</reference>
<dbReference type="RefSeq" id="WP_323335751.1">
    <property type="nucleotide sequence ID" value="NZ_JAYFSI010000015.1"/>
</dbReference>
<evidence type="ECO:0000256" key="1">
    <source>
        <dbReference type="ARBA" id="ARBA00023125"/>
    </source>
</evidence>
<dbReference type="PANTHER" id="PTHR30461">
    <property type="entry name" value="DNA-INVERTASE FROM LAMBDOID PROPHAGE"/>
    <property type="match status" value="1"/>
</dbReference>
<comment type="caution">
    <text evidence="5">The sequence shown here is derived from an EMBL/GenBank/DDBJ whole genome shotgun (WGS) entry which is preliminary data.</text>
</comment>
<keyword evidence="1" id="KW-0238">DNA-binding</keyword>
<evidence type="ECO:0000313" key="6">
    <source>
        <dbReference type="Proteomes" id="UP001304298"/>
    </source>
</evidence>
<proteinExistence type="predicted"/>
<evidence type="ECO:0000256" key="3">
    <source>
        <dbReference type="SAM" id="MobiDB-lite"/>
    </source>
</evidence>
<organism evidence="5 6">
    <name type="scientific">Amycolatopsis heterodermiae</name>
    <dbReference type="NCBI Taxonomy" id="3110235"/>
    <lineage>
        <taxon>Bacteria</taxon>
        <taxon>Bacillati</taxon>
        <taxon>Actinomycetota</taxon>
        <taxon>Actinomycetes</taxon>
        <taxon>Pseudonocardiales</taxon>
        <taxon>Pseudonocardiaceae</taxon>
        <taxon>Amycolatopsis</taxon>
    </lineage>
</organism>
<dbReference type="Pfam" id="PF13408">
    <property type="entry name" value="Zn_ribbon_recom"/>
    <property type="match status" value="1"/>
</dbReference>